<protein>
    <recommendedName>
        <fullName evidence="2">Ribosome-associated protein quality control protein P2 RNA-binding domain-containing protein</fullName>
    </recommendedName>
</protein>
<dbReference type="GO" id="GO:0003723">
    <property type="term" value="F:RNA binding"/>
    <property type="evidence" value="ECO:0007669"/>
    <property type="project" value="UniProtKB-KW"/>
</dbReference>
<dbReference type="Proteomes" id="UP000018466">
    <property type="component" value="Unassembled WGS sequence"/>
</dbReference>
<evidence type="ECO:0000259" key="2">
    <source>
        <dbReference type="Pfam" id="PF17774"/>
    </source>
</evidence>
<evidence type="ECO:0000313" key="4">
    <source>
        <dbReference type="Proteomes" id="UP000018466"/>
    </source>
</evidence>
<dbReference type="Gene3D" id="3.30.70.330">
    <property type="match status" value="1"/>
</dbReference>
<dbReference type="AlphaFoldDB" id="A0AA36Y6P7"/>
<dbReference type="Pfam" id="PF17774">
    <property type="entry name" value="YlmH_RBD"/>
    <property type="match status" value="1"/>
</dbReference>
<dbReference type="EMBL" id="AGEL01000003">
    <property type="protein sequence ID" value="EHO18126.1"/>
    <property type="molecule type" value="Genomic_DNA"/>
</dbReference>
<name>A0AA36Y6P7_9FIRM</name>
<dbReference type="InterPro" id="IPR012677">
    <property type="entry name" value="Nucleotide-bd_a/b_plait_sf"/>
</dbReference>
<sequence>MNERELQLFRNRLLDLSRQCEDRNVPTHSYFLTVEEQRLAAQCLPNVAGIRMISDGVFCDAERKVLFFLPSYLEEPPEDELICLELAPRAPKFAEPLGHRDFLGALMGLGIRREMLGDLMVTENKAQLVALPSVKALIERELTEVRHTRIEVLEIPREALSAVRRTEVRSVNAASLRADVLVAAVWNLSRTRAKEAFSTGKVLRNGTELSNPAEVLRAGDVMSLRGKGKFRLCDAEPRSTRSGRLYVDIAYFV</sequence>
<evidence type="ECO:0000313" key="3">
    <source>
        <dbReference type="EMBL" id="EHO18126.1"/>
    </source>
</evidence>
<dbReference type="GeneID" id="86940103"/>
<keyword evidence="1" id="KW-0694">RNA-binding</keyword>
<dbReference type="InterPro" id="IPR036986">
    <property type="entry name" value="S4_RNA-bd_sf"/>
</dbReference>
<comment type="caution">
    <text evidence="3">The sequence shown here is derived from an EMBL/GenBank/DDBJ whole genome shotgun (WGS) entry which is preliminary data.</text>
</comment>
<dbReference type="RefSeq" id="WP_009532145.1">
    <property type="nucleotide sequence ID" value="NZ_CAUOLT010000039.1"/>
</dbReference>
<reference evidence="3 4" key="1">
    <citation type="submission" date="2011-10" db="EMBL/GenBank/DDBJ databases">
        <title>The Genome Sequence of Lachnospiraceae bacterium ACC2.</title>
        <authorList>
            <consortium name="The Broad Institute Genome Sequencing Platform"/>
            <person name="Earl A."/>
            <person name="Ward D."/>
            <person name="Feldgarden M."/>
            <person name="Gevers D."/>
            <person name="Sizova M."/>
            <person name="Hazen A."/>
            <person name="Epstein S."/>
            <person name="Young S.K."/>
            <person name="Zeng Q."/>
            <person name="Gargeya S."/>
            <person name="Fitzgerald M."/>
            <person name="Haas B."/>
            <person name="Abouelleil A."/>
            <person name="Alvarado L."/>
            <person name="Arachchi H.M."/>
            <person name="Berlin A."/>
            <person name="Brown A."/>
            <person name="Chapman S.B."/>
            <person name="Chen Z."/>
            <person name="Dunbar C."/>
            <person name="Freedman E."/>
            <person name="Gearin G."/>
            <person name="Goldberg J."/>
            <person name="Griggs A."/>
            <person name="Gujja S."/>
            <person name="Heiman D."/>
            <person name="Howarth C."/>
            <person name="Larson L."/>
            <person name="Lui A."/>
            <person name="MacDonald P.J.P."/>
            <person name="Montmayeur A."/>
            <person name="Murphy C."/>
            <person name="Neiman D."/>
            <person name="Pearson M."/>
            <person name="Priest M."/>
            <person name="Roberts A."/>
            <person name="Saif S."/>
            <person name="Shea T."/>
            <person name="Shenoy N."/>
            <person name="Sisk P."/>
            <person name="Stolte C."/>
            <person name="Sykes S."/>
            <person name="Wortman J."/>
            <person name="Nusbaum C."/>
            <person name="Birren B."/>
        </authorList>
    </citation>
    <scope>NUCLEOTIDE SEQUENCE [LARGE SCALE GENOMIC DNA]</scope>
    <source>
        <strain evidence="3 4">ACC2</strain>
    </source>
</reference>
<feature type="domain" description="Ribosome-associated protein quality control protein P2 RNA-binding" evidence="2">
    <location>
        <begin position="92"/>
        <end position="156"/>
    </location>
</feature>
<evidence type="ECO:0000256" key="1">
    <source>
        <dbReference type="PROSITE-ProRule" id="PRU00182"/>
    </source>
</evidence>
<proteinExistence type="predicted"/>
<dbReference type="SUPFAM" id="SSF55174">
    <property type="entry name" value="Alpha-L RNA-binding motif"/>
    <property type="match status" value="1"/>
</dbReference>
<dbReference type="InterPro" id="IPR040591">
    <property type="entry name" value="RqcP2_RBD"/>
</dbReference>
<dbReference type="Gene3D" id="3.10.290.10">
    <property type="entry name" value="RNA-binding S4 domain"/>
    <property type="match status" value="1"/>
</dbReference>
<organism evidence="3 4">
    <name type="scientific">Stomatobaculum longum</name>
    <dbReference type="NCBI Taxonomy" id="796942"/>
    <lineage>
        <taxon>Bacteria</taxon>
        <taxon>Bacillati</taxon>
        <taxon>Bacillota</taxon>
        <taxon>Clostridia</taxon>
        <taxon>Lachnospirales</taxon>
        <taxon>Lachnospiraceae</taxon>
        <taxon>Stomatobaculum</taxon>
    </lineage>
</organism>
<accession>A0AA36Y6P7</accession>
<keyword evidence="4" id="KW-1185">Reference proteome</keyword>
<dbReference type="PROSITE" id="PS50889">
    <property type="entry name" value="S4"/>
    <property type="match status" value="1"/>
</dbReference>
<gene>
    <name evidence="3" type="ORF">HMPREF9623_00310</name>
</gene>
<dbReference type="Gene3D" id="3.30.1370.160">
    <property type="match status" value="1"/>
</dbReference>